<accession>A0A975YKC6</accession>
<keyword evidence="5" id="KW-0460">Magnesium</keyword>
<dbReference type="AlphaFoldDB" id="A0A975YKC6"/>
<dbReference type="KEGG" id="elio:KO353_03640"/>
<dbReference type="PANTHER" id="PTHR33254">
    <property type="entry name" value="4-HYDROXY-4-METHYL-2-OXOGLUTARATE ALDOLASE 3-RELATED"/>
    <property type="match status" value="1"/>
</dbReference>
<gene>
    <name evidence="6" type="ORF">KO353_03640</name>
</gene>
<organism evidence="6 7">
    <name type="scientific">Elioraea tepida</name>
    <dbReference type="NCBI Taxonomy" id="2843330"/>
    <lineage>
        <taxon>Bacteria</taxon>
        <taxon>Pseudomonadati</taxon>
        <taxon>Pseudomonadota</taxon>
        <taxon>Alphaproteobacteria</taxon>
        <taxon>Acetobacterales</taxon>
        <taxon>Elioraeaceae</taxon>
        <taxon>Elioraea</taxon>
    </lineage>
</organism>
<evidence type="ECO:0000256" key="5">
    <source>
        <dbReference type="PIRSR" id="PIRSR605493-1"/>
    </source>
</evidence>
<dbReference type="Proteomes" id="UP000694001">
    <property type="component" value="Chromosome"/>
</dbReference>
<feature type="binding site" evidence="5">
    <location>
        <position position="133"/>
    </location>
    <ligand>
        <name>Mg(2+)</name>
        <dbReference type="ChEBI" id="CHEBI:18420"/>
    </ligand>
</feature>
<name>A0A975YKC6_9PROT</name>
<dbReference type="EMBL" id="CP076448">
    <property type="protein sequence ID" value="QXM25342.1"/>
    <property type="molecule type" value="Genomic_DNA"/>
</dbReference>
<proteinExistence type="predicted"/>
<reference evidence="6" key="1">
    <citation type="submission" date="2021-06" db="EMBL/GenBank/DDBJ databases">
        <title>Elioraea tepida, sp. nov., a moderately thermophilic aerobic anoxygenic phototrophic bacterium isolated from an alkaline siliceous hot spring mat community in Yellowstone National Park, WY, USA.</title>
        <authorList>
            <person name="Saini M.K."/>
            <person name="Yoshida S."/>
            <person name="Sebastian A."/>
            <person name="Hirose S."/>
            <person name="Hara E."/>
            <person name="Tamaki H."/>
            <person name="Soulier N.T."/>
            <person name="Albert I."/>
            <person name="Hanada S."/>
            <person name="Bryant D.A."/>
            <person name="Tank M."/>
        </authorList>
    </citation>
    <scope>NUCLEOTIDE SEQUENCE</scope>
    <source>
        <strain evidence="6">MS-P2</strain>
    </source>
</reference>
<evidence type="ECO:0000313" key="6">
    <source>
        <dbReference type="EMBL" id="QXM25342.1"/>
    </source>
</evidence>
<feature type="binding site" evidence="5">
    <location>
        <position position="132"/>
    </location>
    <ligand>
        <name>substrate</name>
    </ligand>
</feature>
<dbReference type="PANTHER" id="PTHR33254:SF4">
    <property type="entry name" value="4-HYDROXY-4-METHYL-2-OXOGLUTARATE ALDOLASE 3-RELATED"/>
    <property type="match status" value="1"/>
</dbReference>
<dbReference type="Pfam" id="PF03737">
    <property type="entry name" value="RraA-like"/>
    <property type="match status" value="1"/>
</dbReference>
<protein>
    <recommendedName>
        <fullName evidence="2">Putative 4-hydroxy-4-methyl-2-oxoglutarate aldolase</fullName>
    </recommendedName>
    <alternativeName>
        <fullName evidence="3">Regulator of ribonuclease activity homolog</fullName>
    </alternativeName>
    <alternativeName>
        <fullName evidence="4">RraA-like protein</fullName>
    </alternativeName>
</protein>
<dbReference type="RefSeq" id="WP_218286398.1">
    <property type="nucleotide sequence ID" value="NZ_CP076448.1"/>
</dbReference>
<evidence type="ECO:0000256" key="3">
    <source>
        <dbReference type="ARBA" id="ARBA00029596"/>
    </source>
</evidence>
<dbReference type="InterPro" id="IPR005493">
    <property type="entry name" value="RraA/RraA-like"/>
</dbReference>
<evidence type="ECO:0000256" key="4">
    <source>
        <dbReference type="ARBA" id="ARBA00030169"/>
    </source>
</evidence>
<evidence type="ECO:0000256" key="1">
    <source>
        <dbReference type="ARBA" id="ARBA00001968"/>
    </source>
</evidence>
<comment type="cofactor">
    <cofactor evidence="1">
        <name>a divalent metal cation</name>
        <dbReference type="ChEBI" id="CHEBI:60240"/>
    </cofactor>
</comment>
<sequence>MTAHDPALLAALAKIDTPTICNALEELVTPRELIRFTTRPFVTNDSDDAIFVGYARTAMIRAERPPAMPPAERKALRLRYYEHVATATPGPNVAVIQDIDSVVGTGAFWGEVQTTVHKGLGVAGCITNGSIRDLPMMARPFPILAGMLNPSHAFVHVVAVGVTVSIHGMTVHDGELVHADRHGAVVIPHEVAAKIPAVTERLGRREAVILEAARAPGFSIEVLREALARAEEIH</sequence>
<comment type="cofactor">
    <cofactor evidence="5">
        <name>Mg(2+)</name>
        <dbReference type="ChEBI" id="CHEBI:18420"/>
    </cofactor>
</comment>
<keyword evidence="5" id="KW-0479">Metal-binding</keyword>
<evidence type="ECO:0000256" key="2">
    <source>
        <dbReference type="ARBA" id="ARBA00016549"/>
    </source>
</evidence>
<evidence type="ECO:0000313" key="7">
    <source>
        <dbReference type="Proteomes" id="UP000694001"/>
    </source>
</evidence>
<keyword evidence="7" id="KW-1185">Reference proteome</keyword>
<dbReference type="GO" id="GO:0046872">
    <property type="term" value="F:metal ion binding"/>
    <property type="evidence" value="ECO:0007669"/>
    <property type="project" value="UniProtKB-KW"/>
</dbReference>